<keyword evidence="3" id="KW-0677">Repeat</keyword>
<keyword evidence="7" id="KW-0472">Membrane</keyword>
<keyword evidence="7" id="KW-1133">Transmembrane helix</keyword>
<dbReference type="SUPFAM" id="SSF57196">
    <property type="entry name" value="EGF/Laminin"/>
    <property type="match status" value="3"/>
</dbReference>
<feature type="region of interest" description="Disordered" evidence="6">
    <location>
        <begin position="252"/>
        <end position="283"/>
    </location>
</feature>
<dbReference type="PANTHER" id="PTHR12916:SF4">
    <property type="entry name" value="UNINFLATABLE, ISOFORM C"/>
    <property type="match status" value="1"/>
</dbReference>
<feature type="transmembrane region" description="Helical" evidence="7">
    <location>
        <begin position="149"/>
        <end position="176"/>
    </location>
</feature>
<dbReference type="PANTHER" id="PTHR12916">
    <property type="entry name" value="CYTOCHROME C OXIDASE POLYPEPTIDE VIC-2"/>
    <property type="match status" value="1"/>
</dbReference>
<feature type="disulfide bond" evidence="5">
    <location>
        <begin position="27"/>
        <end position="36"/>
    </location>
</feature>
<evidence type="ECO:0000256" key="3">
    <source>
        <dbReference type="ARBA" id="ARBA00022737"/>
    </source>
</evidence>
<feature type="domain" description="EGF-like" evidence="8">
    <location>
        <begin position="1"/>
        <end position="37"/>
    </location>
</feature>
<comment type="caution">
    <text evidence="5">Lacks conserved residue(s) required for the propagation of feature annotation.</text>
</comment>
<dbReference type="SMART" id="SM00181">
    <property type="entry name" value="EGF"/>
    <property type="match status" value="3"/>
</dbReference>
<evidence type="ECO:0000313" key="10">
    <source>
        <dbReference type="RefSeq" id="XP_006825632.1"/>
    </source>
</evidence>
<dbReference type="PROSITE" id="PS50026">
    <property type="entry name" value="EGF_3"/>
    <property type="match status" value="3"/>
</dbReference>
<dbReference type="Pfam" id="PF12661">
    <property type="entry name" value="hEGF"/>
    <property type="match status" value="1"/>
</dbReference>
<feature type="domain" description="EGF-like" evidence="8">
    <location>
        <begin position="39"/>
        <end position="77"/>
    </location>
</feature>
<keyword evidence="4 5" id="KW-1015">Disulfide bond</keyword>
<feature type="disulfide bond" evidence="5">
    <location>
        <begin position="67"/>
        <end position="76"/>
    </location>
</feature>
<proteinExistence type="predicted"/>
<dbReference type="Proteomes" id="UP000694865">
    <property type="component" value="Unplaced"/>
</dbReference>
<organism evidence="9 10">
    <name type="scientific">Saccoglossus kowalevskii</name>
    <name type="common">Acorn worm</name>
    <dbReference type="NCBI Taxonomy" id="10224"/>
    <lineage>
        <taxon>Eukaryota</taxon>
        <taxon>Metazoa</taxon>
        <taxon>Hemichordata</taxon>
        <taxon>Enteropneusta</taxon>
        <taxon>Harrimaniidae</taxon>
        <taxon>Saccoglossus</taxon>
    </lineage>
</organism>
<dbReference type="InterPro" id="IPR001881">
    <property type="entry name" value="EGF-like_Ca-bd_dom"/>
</dbReference>
<dbReference type="CDD" id="cd00054">
    <property type="entry name" value="EGF_CA"/>
    <property type="match status" value="2"/>
</dbReference>
<name>A0ABM0N041_SACKO</name>
<keyword evidence="7" id="KW-0812">Transmembrane</keyword>
<dbReference type="PROSITE" id="PS01186">
    <property type="entry name" value="EGF_2"/>
    <property type="match status" value="3"/>
</dbReference>
<keyword evidence="1 5" id="KW-0245">EGF-like domain</keyword>
<reference evidence="10" key="1">
    <citation type="submission" date="2025-08" db="UniProtKB">
        <authorList>
            <consortium name="RefSeq"/>
        </authorList>
    </citation>
    <scope>IDENTIFICATION</scope>
    <source>
        <tissue evidence="10">Testes</tissue>
    </source>
</reference>
<dbReference type="Gene3D" id="2.10.25.10">
    <property type="entry name" value="Laminin"/>
    <property type="match status" value="3"/>
</dbReference>
<dbReference type="InterPro" id="IPR000742">
    <property type="entry name" value="EGF"/>
</dbReference>
<dbReference type="Pfam" id="PF00008">
    <property type="entry name" value="EGF"/>
    <property type="match status" value="2"/>
</dbReference>
<protein>
    <submittedName>
        <fullName evidence="10">Fibropellin-1-like</fullName>
    </submittedName>
</protein>
<dbReference type="InterPro" id="IPR000152">
    <property type="entry name" value="EGF-type_Asp/Asn_hydroxyl_site"/>
</dbReference>
<feature type="domain" description="EGF-like" evidence="8">
    <location>
        <begin position="80"/>
        <end position="115"/>
    </location>
</feature>
<gene>
    <name evidence="10" type="primary">LOC102801703</name>
</gene>
<feature type="disulfide bond" evidence="5">
    <location>
        <begin position="105"/>
        <end position="114"/>
    </location>
</feature>
<evidence type="ECO:0000313" key="9">
    <source>
        <dbReference type="Proteomes" id="UP000694865"/>
    </source>
</evidence>
<sequence>MPDLCSSEPCQNGGACVQSGDMIVCTCEEGYGGMLCELYETRCEDQPCLNGATCYQDPNTPQFVCTCTVGFIGVNCEIDIDNSCASDPCVYGSCSNAHTGYLCDCMQGWTGKNCHQEINLSGNGFLISTTEQDGDSLPRLPKDDEGLDAAVVTAIALSMVIGIVIGIVVTVFIYCVRKRRIRRDAYLRSGEKMNNRHETTDQEATVDNDMVLRSYESMTSIDELPDPTPAVILTRETYYELGDDQLRNNEHVSQGREPISANEDALPDRIHNNLAPSLNDSEEDNELAITVDSVAH</sequence>
<dbReference type="GeneID" id="102801703"/>
<dbReference type="RefSeq" id="XP_006825632.1">
    <property type="nucleotide sequence ID" value="XM_006825569.1"/>
</dbReference>
<dbReference type="InterPro" id="IPR013032">
    <property type="entry name" value="EGF-like_CS"/>
</dbReference>
<keyword evidence="9" id="KW-1185">Reference proteome</keyword>
<dbReference type="PROSITE" id="PS00022">
    <property type="entry name" value="EGF_1"/>
    <property type="match status" value="3"/>
</dbReference>
<feature type="disulfide bond" evidence="5">
    <location>
        <begin position="84"/>
        <end position="94"/>
    </location>
</feature>
<evidence type="ECO:0000256" key="5">
    <source>
        <dbReference type="PROSITE-ProRule" id="PRU00076"/>
    </source>
</evidence>
<dbReference type="PROSITE" id="PS00010">
    <property type="entry name" value="ASX_HYDROXYL"/>
    <property type="match status" value="1"/>
</dbReference>
<evidence type="ECO:0000259" key="8">
    <source>
        <dbReference type="PROSITE" id="PS50026"/>
    </source>
</evidence>
<feature type="disulfide bond" evidence="5">
    <location>
        <begin position="48"/>
        <end position="65"/>
    </location>
</feature>
<evidence type="ECO:0000256" key="6">
    <source>
        <dbReference type="SAM" id="MobiDB-lite"/>
    </source>
</evidence>
<evidence type="ECO:0000256" key="7">
    <source>
        <dbReference type="SAM" id="Phobius"/>
    </source>
</evidence>
<evidence type="ECO:0000256" key="2">
    <source>
        <dbReference type="ARBA" id="ARBA00022729"/>
    </source>
</evidence>
<keyword evidence="2" id="KW-0732">Signal</keyword>
<accession>A0ABM0N041</accession>
<evidence type="ECO:0000256" key="1">
    <source>
        <dbReference type="ARBA" id="ARBA00022536"/>
    </source>
</evidence>
<evidence type="ECO:0000256" key="4">
    <source>
        <dbReference type="ARBA" id="ARBA00023157"/>
    </source>
</evidence>
<dbReference type="SMART" id="SM00179">
    <property type="entry name" value="EGF_CA"/>
    <property type="match status" value="3"/>
</dbReference>